<dbReference type="OrthoDB" id="9802448at2"/>
<evidence type="ECO:0000256" key="1">
    <source>
        <dbReference type="ARBA" id="ARBA00006271"/>
    </source>
</evidence>
<dbReference type="FunFam" id="1.10.1420.10:FF:000007">
    <property type="entry name" value="DNA mismatch repair protein MutS"/>
    <property type="match status" value="1"/>
</dbReference>
<dbReference type="SUPFAM" id="SSF48334">
    <property type="entry name" value="DNA repair protein MutS, domain III"/>
    <property type="match status" value="1"/>
</dbReference>
<dbReference type="GO" id="GO:0005524">
    <property type="term" value="F:ATP binding"/>
    <property type="evidence" value="ECO:0007669"/>
    <property type="project" value="UniProtKB-UniRule"/>
</dbReference>
<evidence type="ECO:0000256" key="10">
    <source>
        <dbReference type="RuleBase" id="RU003756"/>
    </source>
</evidence>
<protein>
    <recommendedName>
        <fullName evidence="2 9">DNA mismatch repair protein MutS</fullName>
    </recommendedName>
</protein>
<dbReference type="GO" id="GO:0030983">
    <property type="term" value="F:mismatched DNA binding"/>
    <property type="evidence" value="ECO:0007669"/>
    <property type="project" value="InterPro"/>
</dbReference>
<dbReference type="Pfam" id="PF05188">
    <property type="entry name" value="MutS_II"/>
    <property type="match status" value="1"/>
</dbReference>
<dbReference type="SUPFAM" id="SSF53150">
    <property type="entry name" value="DNA repair protein MutS, domain II"/>
    <property type="match status" value="1"/>
</dbReference>
<dbReference type="FunFam" id="3.40.1170.10:FF:000001">
    <property type="entry name" value="DNA mismatch repair protein MutS"/>
    <property type="match status" value="1"/>
</dbReference>
<dbReference type="InterPro" id="IPR016151">
    <property type="entry name" value="DNA_mismatch_repair_MutS_N"/>
</dbReference>
<feature type="coiled-coil region" evidence="11">
    <location>
        <begin position="499"/>
        <end position="526"/>
    </location>
</feature>
<organism evidence="13 14">
    <name type="scientific">Thermanaerosceptrum fracticalcis</name>
    <dbReference type="NCBI Taxonomy" id="1712410"/>
    <lineage>
        <taxon>Bacteria</taxon>
        <taxon>Bacillati</taxon>
        <taxon>Bacillota</taxon>
        <taxon>Clostridia</taxon>
        <taxon>Eubacteriales</taxon>
        <taxon>Peptococcaceae</taxon>
        <taxon>Thermanaerosceptrum</taxon>
    </lineage>
</organism>
<evidence type="ECO:0000256" key="5">
    <source>
        <dbReference type="ARBA" id="ARBA00022840"/>
    </source>
</evidence>
<dbReference type="PIRSF" id="PIRSF037677">
    <property type="entry name" value="DNA_mis_repair_Msh6"/>
    <property type="match status" value="1"/>
</dbReference>
<name>A0A7G6E894_THEFR</name>
<keyword evidence="7 9" id="KW-0234">DNA repair</keyword>
<dbReference type="InterPro" id="IPR005748">
    <property type="entry name" value="DNA_mismatch_repair_MutS"/>
</dbReference>
<evidence type="ECO:0000256" key="4">
    <source>
        <dbReference type="ARBA" id="ARBA00022763"/>
    </source>
</evidence>
<dbReference type="Pfam" id="PF00488">
    <property type="entry name" value="MutS_V"/>
    <property type="match status" value="1"/>
</dbReference>
<dbReference type="Pfam" id="PF05190">
    <property type="entry name" value="MutS_IV"/>
    <property type="match status" value="1"/>
</dbReference>
<keyword evidence="5 9" id="KW-0067">ATP-binding</keyword>
<dbReference type="EMBL" id="CP045798">
    <property type="protein sequence ID" value="QNB48298.1"/>
    <property type="molecule type" value="Genomic_DNA"/>
</dbReference>
<dbReference type="GO" id="GO:0140664">
    <property type="term" value="F:ATP-dependent DNA damage sensor activity"/>
    <property type="evidence" value="ECO:0007669"/>
    <property type="project" value="InterPro"/>
</dbReference>
<keyword evidence="11" id="KW-0175">Coiled coil</keyword>
<dbReference type="SMART" id="SM00534">
    <property type="entry name" value="MUTSac"/>
    <property type="match status" value="1"/>
</dbReference>
<dbReference type="InterPro" id="IPR007861">
    <property type="entry name" value="DNA_mismatch_repair_MutS_clamp"/>
</dbReference>
<gene>
    <name evidence="9 13" type="primary">mutS</name>
    <name evidence="13" type="ORF">BR63_04615</name>
</gene>
<dbReference type="GO" id="GO:0006298">
    <property type="term" value="P:mismatch repair"/>
    <property type="evidence" value="ECO:0007669"/>
    <property type="project" value="UniProtKB-UniRule"/>
</dbReference>
<dbReference type="InterPro" id="IPR036187">
    <property type="entry name" value="DNA_mismatch_repair_MutS_sf"/>
</dbReference>
<dbReference type="Pfam" id="PF01624">
    <property type="entry name" value="MutS_I"/>
    <property type="match status" value="1"/>
</dbReference>
<dbReference type="CDD" id="cd03284">
    <property type="entry name" value="ABC_MutS1"/>
    <property type="match status" value="1"/>
</dbReference>
<dbReference type="InterPro" id="IPR036678">
    <property type="entry name" value="MutS_con_dom_sf"/>
</dbReference>
<evidence type="ECO:0000256" key="11">
    <source>
        <dbReference type="SAM" id="Coils"/>
    </source>
</evidence>
<dbReference type="Proteomes" id="UP000515847">
    <property type="component" value="Chromosome"/>
</dbReference>
<dbReference type="GO" id="GO:0003684">
    <property type="term" value="F:damaged DNA binding"/>
    <property type="evidence" value="ECO:0007669"/>
    <property type="project" value="UniProtKB-UniRule"/>
</dbReference>
<sequence length="871" mass="97693">MMKQYQTIKQELPDTILFYRLGDFYEMFGPDAELASRELNITLTGRDAGLKERIPMCGVPCHAAESYVAKLIQKGFKVAICEQVEDPKEAKGIVRREVVRIITPGTALDNLSLTVPASNYLASITGNEAGLGLAVCETSTGDFWVSQFTGTDQLKTLKDELTRLKPAEVLVPAGAAFNPVHLFANQEKPLLTYYDPKAFAYHLAHKTLREHFPPDSLRTFAGSDYAPAVCAAGAILQYLTETQKAPPRQIKELKYVSLQNYMTLDATTFRNLEITRTIRFHDKKGSLLDIIDKTKTSLGSRLLQRWLERPLLDLKVLEERLSAVEALSQDWAKRQAIRSALAEVYDLERLLTRILYGRANPKELLSFRQSLSVLPQLKNILHSFAGSHLLNTLLKSFDTLEDVYALLEKALEENPPYNLKEGGVIKSGYNPTIDQLREVSTNGKEWIARLETEEKEKTGIKSLKVGFNKVFGYYFEVTKANLASVPGYFQRKQTLANGERYITEELKNLENQVLGAEERLLALEEECYHNLLKEIGNSAGRIQNTAEILAHIDALQSLAEVAVQNGYGRPLLLEKEKNHLEFEELRHPVVEKVLKDTLYIPNNLHMPEAVNLYIITGPNMGGKSTYCRSVALAVILGQIGSFVPAKKAVFSLRDRVFARVGASDDLSSGQSTFMVEMNEVANILSHATRHSLVILDEVGRGTSTYDGLSMAWAVSEHLVQKVAAKTLFATHYHELTQLANMEPSVHNLSVAVRERGEEIIFLHQIMPGAADKSYGIQVGRLAGLPDSVIQRAKQILKLLEHDNFNRQILEQENTLSQDDPLPQPELSPMEREVLDTLVKTNVLNLTPLEALNYLYQLQQKLNKEQRNIAAK</sequence>
<evidence type="ECO:0000313" key="13">
    <source>
        <dbReference type="EMBL" id="QNB48298.1"/>
    </source>
</evidence>
<reference evidence="13 14" key="1">
    <citation type="journal article" date="2019" name="Front. Microbiol.">
        <title>Thermoanaerosceptrum fracticalcis gen. nov. sp. nov., a Novel Fumarate-Fermenting Microorganism From a Deep Fractured Carbonate Aquifer of the US Great Basin.</title>
        <authorList>
            <person name="Hamilton-Brehm S.D."/>
            <person name="Stewart L.E."/>
            <person name="Zavarin M."/>
            <person name="Caldwell M."/>
            <person name="Lawson P.A."/>
            <person name="Onstott T.C."/>
            <person name="Grzymski J."/>
            <person name="Neveux I."/>
            <person name="Lollar B.S."/>
            <person name="Russell C.E."/>
            <person name="Moser D.P."/>
        </authorList>
    </citation>
    <scope>NUCLEOTIDE SEQUENCE [LARGE SCALE GENOMIC DNA]</scope>
    <source>
        <strain evidence="13 14">DRI-13</strain>
    </source>
</reference>
<evidence type="ECO:0000256" key="6">
    <source>
        <dbReference type="ARBA" id="ARBA00023125"/>
    </source>
</evidence>
<keyword evidence="6 9" id="KW-0238">DNA-binding</keyword>
<dbReference type="Gene3D" id="3.40.1170.10">
    <property type="entry name" value="DNA repair protein MutS, domain I"/>
    <property type="match status" value="1"/>
</dbReference>
<dbReference type="SMART" id="SM00533">
    <property type="entry name" value="MUTSd"/>
    <property type="match status" value="1"/>
</dbReference>
<evidence type="ECO:0000256" key="8">
    <source>
        <dbReference type="ARBA" id="ARBA00024647"/>
    </source>
</evidence>
<dbReference type="Gene3D" id="3.30.420.110">
    <property type="entry name" value="MutS, connector domain"/>
    <property type="match status" value="1"/>
</dbReference>
<dbReference type="KEGG" id="tfr:BR63_04615"/>
<evidence type="ECO:0000313" key="14">
    <source>
        <dbReference type="Proteomes" id="UP000515847"/>
    </source>
</evidence>
<evidence type="ECO:0000256" key="2">
    <source>
        <dbReference type="ARBA" id="ARBA00021982"/>
    </source>
</evidence>
<comment type="function">
    <text evidence="8 9">This protein is involved in the repair of mismatches in DNA. It is possible that it carries out the mismatch recognition step. This protein has a weak ATPase activity.</text>
</comment>
<dbReference type="InterPro" id="IPR000432">
    <property type="entry name" value="DNA_mismatch_repair_MutS_C"/>
</dbReference>
<dbReference type="InterPro" id="IPR027417">
    <property type="entry name" value="P-loop_NTPase"/>
</dbReference>
<proteinExistence type="inferred from homology"/>
<keyword evidence="14" id="KW-1185">Reference proteome</keyword>
<dbReference type="InterPro" id="IPR007695">
    <property type="entry name" value="DNA_mismatch_repair_MutS-lik_N"/>
</dbReference>
<dbReference type="FunFam" id="3.40.50.300:FF:000870">
    <property type="entry name" value="MutS protein homolog 4"/>
    <property type="match status" value="1"/>
</dbReference>
<dbReference type="InterPro" id="IPR007860">
    <property type="entry name" value="DNA_mmatch_repair_MutS_con_dom"/>
</dbReference>
<dbReference type="Gene3D" id="3.40.50.300">
    <property type="entry name" value="P-loop containing nucleotide triphosphate hydrolases"/>
    <property type="match status" value="1"/>
</dbReference>
<dbReference type="HAMAP" id="MF_00096">
    <property type="entry name" value="MutS"/>
    <property type="match status" value="1"/>
</dbReference>
<dbReference type="NCBIfam" id="TIGR01070">
    <property type="entry name" value="mutS1"/>
    <property type="match status" value="1"/>
</dbReference>
<keyword evidence="3 9" id="KW-0547">Nucleotide-binding</keyword>
<evidence type="ECO:0000256" key="9">
    <source>
        <dbReference type="HAMAP-Rule" id="MF_00096"/>
    </source>
</evidence>
<dbReference type="Gene3D" id="1.10.1420.10">
    <property type="match status" value="2"/>
</dbReference>
<keyword evidence="4 9" id="KW-0227">DNA damage</keyword>
<evidence type="ECO:0000256" key="3">
    <source>
        <dbReference type="ARBA" id="ARBA00022741"/>
    </source>
</evidence>
<feature type="binding site" evidence="9">
    <location>
        <begin position="617"/>
        <end position="624"/>
    </location>
    <ligand>
        <name>ATP</name>
        <dbReference type="ChEBI" id="CHEBI:30616"/>
    </ligand>
</feature>
<comment type="similarity">
    <text evidence="1 9 10">Belongs to the DNA mismatch repair MutS family.</text>
</comment>
<dbReference type="AlphaFoldDB" id="A0A7G6E894"/>
<dbReference type="GO" id="GO:0005829">
    <property type="term" value="C:cytosol"/>
    <property type="evidence" value="ECO:0007669"/>
    <property type="project" value="TreeGrafter"/>
</dbReference>
<evidence type="ECO:0000256" key="7">
    <source>
        <dbReference type="ARBA" id="ARBA00023204"/>
    </source>
</evidence>
<dbReference type="Pfam" id="PF05192">
    <property type="entry name" value="MutS_III"/>
    <property type="match status" value="1"/>
</dbReference>
<dbReference type="NCBIfam" id="NF003810">
    <property type="entry name" value="PRK05399.1"/>
    <property type="match status" value="1"/>
</dbReference>
<dbReference type="PANTHER" id="PTHR11361:SF34">
    <property type="entry name" value="DNA MISMATCH REPAIR PROTEIN MSH1, MITOCHONDRIAL"/>
    <property type="match status" value="1"/>
</dbReference>
<dbReference type="InterPro" id="IPR007696">
    <property type="entry name" value="DNA_mismatch_repair_MutS_core"/>
</dbReference>
<dbReference type="InterPro" id="IPR017261">
    <property type="entry name" value="DNA_mismatch_repair_MutS/MSH"/>
</dbReference>
<dbReference type="PROSITE" id="PS00486">
    <property type="entry name" value="DNA_MISMATCH_REPAIR_2"/>
    <property type="match status" value="1"/>
</dbReference>
<accession>A0A7G6E894</accession>
<evidence type="ECO:0000259" key="12">
    <source>
        <dbReference type="PROSITE" id="PS00486"/>
    </source>
</evidence>
<feature type="domain" description="DNA mismatch repair proteins mutS family" evidence="12">
    <location>
        <begin position="691"/>
        <end position="707"/>
    </location>
</feature>
<dbReference type="SUPFAM" id="SSF52540">
    <property type="entry name" value="P-loop containing nucleoside triphosphate hydrolases"/>
    <property type="match status" value="1"/>
</dbReference>
<dbReference type="SUPFAM" id="SSF55271">
    <property type="entry name" value="DNA repair protein MutS, domain I"/>
    <property type="match status" value="1"/>
</dbReference>
<dbReference type="InterPro" id="IPR045076">
    <property type="entry name" value="MutS"/>
</dbReference>
<dbReference type="PANTHER" id="PTHR11361">
    <property type="entry name" value="DNA MISMATCH REPAIR PROTEIN MUTS FAMILY MEMBER"/>
    <property type="match status" value="1"/>
</dbReference>